<dbReference type="Proteomes" id="UP000282299">
    <property type="component" value="Unassembled WGS sequence"/>
</dbReference>
<organism evidence="2 3">
    <name type="scientific">Citrobacter koseri</name>
    <name type="common">Citrobacter diversus</name>
    <dbReference type="NCBI Taxonomy" id="545"/>
    <lineage>
        <taxon>Bacteria</taxon>
        <taxon>Pseudomonadati</taxon>
        <taxon>Pseudomonadota</taxon>
        <taxon>Gammaproteobacteria</taxon>
        <taxon>Enterobacterales</taxon>
        <taxon>Enterobacteriaceae</taxon>
        <taxon>Citrobacter</taxon>
    </lineage>
</organism>
<comment type="caution">
    <text evidence="2">The sequence shown here is derived from an EMBL/GenBank/DDBJ whole genome shotgun (WGS) entry which is preliminary data.</text>
</comment>
<proteinExistence type="predicted"/>
<protein>
    <submittedName>
        <fullName evidence="2">Uncharacterized protein</fullName>
    </submittedName>
</protein>
<evidence type="ECO:0000313" key="1">
    <source>
        <dbReference type="EMBL" id="MBJ9866623.1"/>
    </source>
</evidence>
<sequence>MSESSQSLFMIHNMPSWVTIPEAAEITMKTLKRKIIPGDIYRHALSGDILLSIYFQSPVIIKKIQTFNGKVKFRQFDGGLIDKLCQLDKNGFIYEHNLTLCTEGKYIHPTPRIIDTTLMGYEYVLIQRILAHEFKFPLPVTGAKELNYGITVKLSGNIFQTFEKMTWEKRVENQLGQLPKKAAMNVMAQLAAEKIMKYRQIDYFPLYNLPSDACFVIRYAEVEKLINLYKKDIKSTKSSPRITTPLSRLFWLACKHNDTISPLLKHPYKLLSIFEQWASDDGIKEELNAETLKRALERGSPSSTSLFS</sequence>
<dbReference type="EMBL" id="JADVNV010000001">
    <property type="protein sequence ID" value="MBJ9866623.1"/>
    <property type="molecule type" value="Genomic_DNA"/>
</dbReference>
<reference evidence="1" key="3">
    <citation type="submission" date="2020-11" db="EMBL/GenBank/DDBJ databases">
        <title>Enhanced detection system for hospital associated transmission using whole genome sequencing surveillance.</title>
        <authorList>
            <person name="Harrison L.H."/>
            <person name="Van Tyne D."/>
            <person name="Marsh J.W."/>
            <person name="Griffith M.P."/>
            <person name="Snyder D.J."/>
            <person name="Cooper V.S."/>
            <person name="Mustapha M."/>
        </authorList>
    </citation>
    <scope>NUCLEOTIDE SEQUENCE</scope>
    <source>
        <strain evidence="1">CB00014</strain>
    </source>
</reference>
<dbReference type="Proteomes" id="UP000807555">
    <property type="component" value="Unassembled WGS sequence"/>
</dbReference>
<reference evidence="2" key="2">
    <citation type="submission" date="2018-10" db="EMBL/GenBank/DDBJ databases">
        <title>FDA dAtabase for Regulatory Grade micrObial Sequences (FDA-ARGOS): Supporting development and validation of Infectious Disease Dx tests.</title>
        <authorList>
            <person name="Campos J."/>
            <person name="Goldberg B."/>
            <person name="Tallon L.J."/>
            <person name="Sadzewicz L."/>
            <person name="Zhao X."/>
            <person name="Vavikolanu K."/>
            <person name="Mehta A."/>
            <person name="Aluvathingal J."/>
            <person name="Nadendla S."/>
            <person name="Geyer C."/>
            <person name="Nandy P."/>
            <person name="Yan Y."/>
            <person name="Sichtig H."/>
        </authorList>
    </citation>
    <scope>NUCLEOTIDE SEQUENCE</scope>
    <source>
        <strain evidence="2">FDAARGOS_526</strain>
    </source>
</reference>
<dbReference type="RefSeq" id="WP_001560556.1">
    <property type="nucleotide sequence ID" value="NZ_ABTEQQ020000001.1"/>
</dbReference>
<accession>A0AAQ0V854</accession>
<reference evidence="3" key="1">
    <citation type="submission" date="2018-10" db="EMBL/GenBank/DDBJ databases">
        <title>FDA dAtabase for Regulatory Grade micrObial Sequences (FDA-ARGOS): Supporting development and validation of Infectious Disease Dx tests.</title>
        <authorList>
            <person name="Goldberg B."/>
            <person name="Campos J."/>
            <person name="Tallon L."/>
            <person name="Sadzewicz L."/>
            <person name="Zhao X."/>
            <person name="Vavikolanu K."/>
            <person name="Mehta A."/>
            <person name="Aluvathingal J."/>
            <person name="Nadendla S."/>
            <person name="Geyer C."/>
            <person name="Nandy P."/>
            <person name="Yan Y."/>
            <person name="Sichtig H."/>
        </authorList>
    </citation>
    <scope>NUCLEOTIDE SEQUENCE [LARGE SCALE GENOMIC DNA]</scope>
    <source>
        <strain evidence="3">FDAARGOS_526</strain>
    </source>
</reference>
<dbReference type="AlphaFoldDB" id="A0AAQ0V854"/>
<evidence type="ECO:0000313" key="2">
    <source>
        <dbReference type="EMBL" id="RSC17764.1"/>
    </source>
</evidence>
<name>A0AAQ0V854_CITKO</name>
<dbReference type="EMBL" id="RKIT01000002">
    <property type="protein sequence ID" value="RSC17764.1"/>
    <property type="molecule type" value="Genomic_DNA"/>
</dbReference>
<gene>
    <name evidence="2" type="ORF">EGS84_12845</name>
    <name evidence="1" type="ORF">I5687_01485</name>
</gene>
<evidence type="ECO:0000313" key="3">
    <source>
        <dbReference type="Proteomes" id="UP000282299"/>
    </source>
</evidence>